<dbReference type="GO" id="GO:0005737">
    <property type="term" value="C:cytoplasm"/>
    <property type="evidence" value="ECO:0007669"/>
    <property type="project" value="TreeGrafter"/>
</dbReference>
<dbReference type="SUPFAM" id="SSF56112">
    <property type="entry name" value="Protein kinase-like (PK-like)"/>
    <property type="match status" value="1"/>
</dbReference>
<sequence length="374" mass="39681">MNFLKSVTSTVLNSTGVSFPFTIGERIPGIEAGATIWDILTLFIFDATLGPLQPGNKDRKTLFQLARNALKKLRTIRHPDVIKYVDSVETDTHVYIATEPVRPLQGVLRDWGSGGALASSAAKSKVSKDAWCAWGVKSISTALAFLNSPPLSQHHAYLLPSTVFITPAMEWRLGGFDLLTGMDDGSGVLWGLGGVAPGNAGDFSCPEVQKGGWGVLRDIDRHVHARDVAILAVQPGEAPASALCAANTSNCRRHPEEPVPAVEADADAERADTTVDGEFCARSRELVQAEPARAAGRGTGRIRASVGRGKTGSSARDPGERRGRLPARAVPGAPRAAVAAALAVAAERPFVAHAPHHPQHRQAGPALYVWQGRA</sequence>
<reference evidence="2 3" key="1">
    <citation type="journal article" date="2012" name="Eukaryot. Cell">
        <title>Genome sequence of the Trichosporon asahii environmental strain CBS 8904.</title>
        <authorList>
            <person name="Yang R.Y."/>
            <person name="Li H.T."/>
            <person name="Zhu H."/>
            <person name="Zhou G.P."/>
            <person name="Wang M."/>
            <person name="Wang L."/>
        </authorList>
    </citation>
    <scope>NUCLEOTIDE SEQUENCE [LARGE SCALE GENOMIC DNA]</scope>
    <source>
        <strain evidence="2 3">CBS 8904</strain>
    </source>
</reference>
<dbReference type="InterPro" id="IPR051177">
    <property type="entry name" value="CIK-Related_Protein"/>
</dbReference>
<evidence type="ECO:0000313" key="3">
    <source>
        <dbReference type="Proteomes" id="UP000006757"/>
    </source>
</evidence>
<dbReference type="HOGENOM" id="CLU_740076_0_0_1"/>
<feature type="region of interest" description="Disordered" evidence="1">
    <location>
        <begin position="290"/>
        <end position="331"/>
    </location>
</feature>
<dbReference type="eggNOG" id="KOG1243">
    <property type="taxonomic scope" value="Eukaryota"/>
</dbReference>
<proteinExistence type="predicted"/>
<dbReference type="PANTHER" id="PTHR12984">
    <property type="entry name" value="SCY1-RELATED S/T PROTEIN KINASE-LIKE"/>
    <property type="match status" value="1"/>
</dbReference>
<dbReference type="InParanoid" id="K1VYI6"/>
<dbReference type="OrthoDB" id="447103at2759"/>
<dbReference type="InterPro" id="IPR011009">
    <property type="entry name" value="Kinase-like_dom_sf"/>
</dbReference>
<dbReference type="Gene3D" id="1.10.510.10">
    <property type="entry name" value="Transferase(Phosphotransferase) domain 1"/>
    <property type="match status" value="1"/>
</dbReference>
<dbReference type="AlphaFoldDB" id="K1VYI6"/>
<protein>
    <submittedName>
        <fullName evidence="2">Cytoplasm protein</fullName>
    </submittedName>
</protein>
<accession>K1VYI6</accession>
<name>K1VYI6_TRIAC</name>
<gene>
    <name evidence="2" type="ORF">A1Q2_03871</name>
</gene>
<evidence type="ECO:0000256" key="1">
    <source>
        <dbReference type="SAM" id="MobiDB-lite"/>
    </source>
</evidence>
<dbReference type="PANTHER" id="PTHR12984:SF3">
    <property type="entry name" value="N-TERMINAL KINASE-LIKE PROTEIN"/>
    <property type="match status" value="1"/>
</dbReference>
<dbReference type="EMBL" id="AMBO01000310">
    <property type="protein sequence ID" value="EKD01808.1"/>
    <property type="molecule type" value="Genomic_DNA"/>
</dbReference>
<dbReference type="STRING" id="1220162.K1VYI6"/>
<organism evidence="2 3">
    <name type="scientific">Trichosporon asahii var. asahii (strain CBS 8904)</name>
    <name type="common">Yeast</name>
    <dbReference type="NCBI Taxonomy" id="1220162"/>
    <lineage>
        <taxon>Eukaryota</taxon>
        <taxon>Fungi</taxon>
        <taxon>Dikarya</taxon>
        <taxon>Basidiomycota</taxon>
        <taxon>Agaricomycotina</taxon>
        <taxon>Tremellomycetes</taxon>
        <taxon>Trichosporonales</taxon>
        <taxon>Trichosporonaceae</taxon>
        <taxon>Trichosporon</taxon>
    </lineage>
</organism>
<feature type="region of interest" description="Disordered" evidence="1">
    <location>
        <begin position="355"/>
        <end position="374"/>
    </location>
</feature>
<keyword evidence="3" id="KW-1185">Reference proteome</keyword>
<comment type="caution">
    <text evidence="2">The sequence shown here is derived from an EMBL/GenBank/DDBJ whole genome shotgun (WGS) entry which is preliminary data.</text>
</comment>
<dbReference type="Proteomes" id="UP000006757">
    <property type="component" value="Unassembled WGS sequence"/>
</dbReference>
<dbReference type="GO" id="GO:0006409">
    <property type="term" value="P:tRNA export from nucleus"/>
    <property type="evidence" value="ECO:0007669"/>
    <property type="project" value="TreeGrafter"/>
</dbReference>
<evidence type="ECO:0000313" key="2">
    <source>
        <dbReference type="EMBL" id="EKD01808.1"/>
    </source>
</evidence>
<dbReference type="Gene3D" id="3.30.200.20">
    <property type="entry name" value="Phosphorylase Kinase, domain 1"/>
    <property type="match status" value="1"/>
</dbReference>
<feature type="compositionally biased region" description="Low complexity" evidence="1">
    <location>
        <begin position="292"/>
        <end position="304"/>
    </location>
</feature>